<dbReference type="EMBL" id="VSRR010043762">
    <property type="protein sequence ID" value="MPC76615.1"/>
    <property type="molecule type" value="Genomic_DNA"/>
</dbReference>
<dbReference type="AlphaFoldDB" id="A0A5B7I389"/>
<accession>A0A5B7I389</accession>
<gene>
    <name evidence="1" type="ORF">E2C01_071032</name>
</gene>
<organism evidence="1 2">
    <name type="scientific">Portunus trituberculatus</name>
    <name type="common">Swimming crab</name>
    <name type="synonym">Neptunus trituberculatus</name>
    <dbReference type="NCBI Taxonomy" id="210409"/>
    <lineage>
        <taxon>Eukaryota</taxon>
        <taxon>Metazoa</taxon>
        <taxon>Ecdysozoa</taxon>
        <taxon>Arthropoda</taxon>
        <taxon>Crustacea</taxon>
        <taxon>Multicrustacea</taxon>
        <taxon>Malacostraca</taxon>
        <taxon>Eumalacostraca</taxon>
        <taxon>Eucarida</taxon>
        <taxon>Decapoda</taxon>
        <taxon>Pleocyemata</taxon>
        <taxon>Brachyura</taxon>
        <taxon>Eubrachyura</taxon>
        <taxon>Portunoidea</taxon>
        <taxon>Portunidae</taxon>
        <taxon>Portuninae</taxon>
        <taxon>Portunus</taxon>
    </lineage>
</organism>
<keyword evidence="2" id="KW-1185">Reference proteome</keyword>
<reference evidence="1 2" key="1">
    <citation type="submission" date="2019-05" db="EMBL/GenBank/DDBJ databases">
        <title>Another draft genome of Portunus trituberculatus and its Hox gene families provides insights of decapod evolution.</title>
        <authorList>
            <person name="Jeong J.-H."/>
            <person name="Song I."/>
            <person name="Kim S."/>
            <person name="Choi T."/>
            <person name="Kim D."/>
            <person name="Ryu S."/>
            <person name="Kim W."/>
        </authorList>
    </citation>
    <scope>NUCLEOTIDE SEQUENCE [LARGE SCALE GENOMIC DNA]</scope>
    <source>
        <tissue evidence="1">Muscle</tissue>
    </source>
</reference>
<evidence type="ECO:0000313" key="2">
    <source>
        <dbReference type="Proteomes" id="UP000324222"/>
    </source>
</evidence>
<proteinExistence type="predicted"/>
<sequence>MLEFNKDLLAKSRNGSEAMAGGDMAGGTHEGASNVSLDLITPEDETRRSFLTVFLIVRLSRCGSQFLITHLISAFA</sequence>
<name>A0A5B7I389_PORTR</name>
<protein>
    <submittedName>
        <fullName evidence="1">Uncharacterized protein</fullName>
    </submittedName>
</protein>
<comment type="caution">
    <text evidence="1">The sequence shown here is derived from an EMBL/GenBank/DDBJ whole genome shotgun (WGS) entry which is preliminary data.</text>
</comment>
<evidence type="ECO:0000313" key="1">
    <source>
        <dbReference type="EMBL" id="MPC76615.1"/>
    </source>
</evidence>
<dbReference type="Proteomes" id="UP000324222">
    <property type="component" value="Unassembled WGS sequence"/>
</dbReference>